<name>A0ABW3SXV8_9CAUL</name>
<sequence length="102" mass="11272">MTFANWASMIGAGVALCGLGLHVITYAFREGAKNQRLAEVERKVAKIETTDGALQLLALEVKHLGERFSEVSADTSKKFDEIQHSIKSLMMRPPARRRAGED</sequence>
<keyword evidence="1" id="KW-0472">Membrane</keyword>
<comment type="caution">
    <text evidence="2">The sequence shown here is derived from an EMBL/GenBank/DDBJ whole genome shotgun (WGS) entry which is preliminary data.</text>
</comment>
<protein>
    <submittedName>
        <fullName evidence="2">Uncharacterized protein</fullName>
    </submittedName>
</protein>
<organism evidence="2 3">
    <name type="scientific">Phenylobacterium conjunctum</name>
    <dbReference type="NCBI Taxonomy" id="1298959"/>
    <lineage>
        <taxon>Bacteria</taxon>
        <taxon>Pseudomonadati</taxon>
        <taxon>Pseudomonadota</taxon>
        <taxon>Alphaproteobacteria</taxon>
        <taxon>Caulobacterales</taxon>
        <taxon>Caulobacteraceae</taxon>
        <taxon>Phenylobacterium</taxon>
    </lineage>
</organism>
<keyword evidence="3" id="KW-1185">Reference proteome</keyword>
<keyword evidence="1" id="KW-1133">Transmembrane helix</keyword>
<feature type="transmembrane region" description="Helical" evidence="1">
    <location>
        <begin position="6"/>
        <end position="28"/>
    </location>
</feature>
<keyword evidence="1" id="KW-0812">Transmembrane</keyword>
<evidence type="ECO:0000256" key="1">
    <source>
        <dbReference type="SAM" id="Phobius"/>
    </source>
</evidence>
<dbReference type="EMBL" id="JBHTLQ010000006">
    <property type="protein sequence ID" value="MFD1189763.1"/>
    <property type="molecule type" value="Genomic_DNA"/>
</dbReference>
<accession>A0ABW3SXV8</accession>
<evidence type="ECO:0000313" key="3">
    <source>
        <dbReference type="Proteomes" id="UP001597216"/>
    </source>
</evidence>
<dbReference type="RefSeq" id="WP_377352707.1">
    <property type="nucleotide sequence ID" value="NZ_JBHTLQ010000006.1"/>
</dbReference>
<reference evidence="3" key="1">
    <citation type="journal article" date="2019" name="Int. J. Syst. Evol. Microbiol.">
        <title>The Global Catalogue of Microorganisms (GCM) 10K type strain sequencing project: providing services to taxonomists for standard genome sequencing and annotation.</title>
        <authorList>
            <consortium name="The Broad Institute Genomics Platform"/>
            <consortium name="The Broad Institute Genome Sequencing Center for Infectious Disease"/>
            <person name="Wu L."/>
            <person name="Ma J."/>
        </authorList>
    </citation>
    <scope>NUCLEOTIDE SEQUENCE [LARGE SCALE GENOMIC DNA]</scope>
    <source>
        <strain evidence="3">CCUG 55074</strain>
    </source>
</reference>
<proteinExistence type="predicted"/>
<evidence type="ECO:0000313" key="2">
    <source>
        <dbReference type="EMBL" id="MFD1189763.1"/>
    </source>
</evidence>
<dbReference type="Proteomes" id="UP001597216">
    <property type="component" value="Unassembled WGS sequence"/>
</dbReference>
<gene>
    <name evidence="2" type="ORF">ACFQ27_04155</name>
</gene>